<dbReference type="Pfam" id="PF02263">
    <property type="entry name" value="GBP"/>
    <property type="match status" value="1"/>
</dbReference>
<dbReference type="PROSITE" id="PS51715">
    <property type="entry name" value="G_GB1_RHD3"/>
    <property type="match status" value="1"/>
</dbReference>
<organism evidence="5 6">
    <name type="scientific">Geodia barretti</name>
    <name type="common">Barrett's horny sponge</name>
    <dbReference type="NCBI Taxonomy" id="519541"/>
    <lineage>
        <taxon>Eukaryota</taxon>
        <taxon>Metazoa</taxon>
        <taxon>Porifera</taxon>
        <taxon>Demospongiae</taxon>
        <taxon>Heteroscleromorpha</taxon>
        <taxon>Tetractinellida</taxon>
        <taxon>Astrophorina</taxon>
        <taxon>Geodiidae</taxon>
        <taxon>Geodia</taxon>
    </lineage>
</organism>
<keyword evidence="2" id="KW-0342">GTP-binding</keyword>
<gene>
    <name evidence="5" type="ORF">GBAR_LOCUS9641</name>
</gene>
<dbReference type="Gene3D" id="3.40.50.300">
    <property type="entry name" value="P-loop containing nucleotide triphosphate hydrolases"/>
    <property type="match status" value="1"/>
</dbReference>
<evidence type="ECO:0000256" key="2">
    <source>
        <dbReference type="ARBA" id="ARBA00023134"/>
    </source>
</evidence>
<evidence type="ECO:0000259" key="4">
    <source>
        <dbReference type="PROSITE" id="PS51715"/>
    </source>
</evidence>
<evidence type="ECO:0000256" key="3">
    <source>
        <dbReference type="PROSITE-ProRule" id="PRU01052"/>
    </source>
</evidence>
<dbReference type="InterPro" id="IPR030386">
    <property type="entry name" value="G_GB1_RHD3_dom"/>
</dbReference>
<dbReference type="AlphaFoldDB" id="A0AA35WII4"/>
<dbReference type="Proteomes" id="UP001174909">
    <property type="component" value="Unassembled WGS sequence"/>
</dbReference>
<sequence>MGEEGEEGEELTGFTWRGGIERDTTGILMWSKPYIIPLPNSREEVAVLLLDTQGAFDNQSTVKDCATIFALSTMVSSLQVYNLSGLIQENDLQHLHLFTEYGRLAMEENSGIKPFQSLCCLVRDWSYPYDHEFGEKGGTDYLKKVLQVKDGQHEEIKIVRQHIQGCFDRVFSFLLPHPGLKVATNPSFKGHLSDIDSSFKENLAQLVPLLVSGEGLMVKKINGNPVTGSGLLDCFQVSWFY</sequence>
<accession>A0AA35WII4</accession>
<dbReference type="PANTHER" id="PTHR10751">
    <property type="entry name" value="GUANYLATE BINDING PROTEIN"/>
    <property type="match status" value="1"/>
</dbReference>
<dbReference type="GO" id="GO:0005525">
    <property type="term" value="F:GTP binding"/>
    <property type="evidence" value="ECO:0007669"/>
    <property type="project" value="UniProtKB-KW"/>
</dbReference>
<keyword evidence="6" id="KW-1185">Reference proteome</keyword>
<name>A0AA35WII4_GEOBA</name>
<dbReference type="SUPFAM" id="SSF52540">
    <property type="entry name" value="P-loop containing nucleoside triphosphate hydrolases"/>
    <property type="match status" value="1"/>
</dbReference>
<evidence type="ECO:0000313" key="5">
    <source>
        <dbReference type="EMBL" id="CAI8015625.1"/>
    </source>
</evidence>
<dbReference type="GO" id="GO:0003924">
    <property type="term" value="F:GTPase activity"/>
    <property type="evidence" value="ECO:0007669"/>
    <property type="project" value="InterPro"/>
</dbReference>
<dbReference type="InterPro" id="IPR027417">
    <property type="entry name" value="P-loop_NTPase"/>
</dbReference>
<comment type="caution">
    <text evidence="5">The sequence shown here is derived from an EMBL/GenBank/DDBJ whole genome shotgun (WGS) entry which is preliminary data.</text>
</comment>
<evidence type="ECO:0000313" key="6">
    <source>
        <dbReference type="Proteomes" id="UP001174909"/>
    </source>
</evidence>
<dbReference type="EMBL" id="CASHTH010001462">
    <property type="protein sequence ID" value="CAI8015625.1"/>
    <property type="molecule type" value="Genomic_DNA"/>
</dbReference>
<comment type="similarity">
    <text evidence="3">Belongs to the TRAFAC class dynamin-like GTPase superfamily. GB1/RHD3 GTPase family.</text>
</comment>
<dbReference type="CDD" id="cd01851">
    <property type="entry name" value="GBP"/>
    <property type="match status" value="1"/>
</dbReference>
<keyword evidence="1" id="KW-0547">Nucleotide-binding</keyword>
<dbReference type="InterPro" id="IPR015894">
    <property type="entry name" value="Guanylate-bd_N"/>
</dbReference>
<proteinExistence type="inferred from homology"/>
<feature type="domain" description="GB1/RHD3-type G" evidence="4">
    <location>
        <begin position="1"/>
        <end position="215"/>
    </location>
</feature>
<evidence type="ECO:0000256" key="1">
    <source>
        <dbReference type="ARBA" id="ARBA00022741"/>
    </source>
</evidence>
<protein>
    <submittedName>
        <fullName evidence="5">Atlastin-2</fullName>
    </submittedName>
</protein>
<reference evidence="5" key="1">
    <citation type="submission" date="2023-03" db="EMBL/GenBank/DDBJ databases">
        <authorList>
            <person name="Steffen K."/>
            <person name="Cardenas P."/>
        </authorList>
    </citation>
    <scope>NUCLEOTIDE SEQUENCE</scope>
</reference>